<evidence type="ECO:0000313" key="2">
    <source>
        <dbReference type="EMBL" id="WCO66641.1"/>
    </source>
</evidence>
<dbReference type="KEGG" id="ima:PO878_19265"/>
<keyword evidence="3" id="KW-1185">Reference proteome</keyword>
<dbReference type="Gene3D" id="3.50.50.60">
    <property type="entry name" value="FAD/NAD(P)-binding domain"/>
    <property type="match status" value="1"/>
</dbReference>
<dbReference type="AlphaFoldDB" id="A0AAE9YF06"/>
<evidence type="ECO:0000313" key="3">
    <source>
        <dbReference type="Proteomes" id="UP001216390"/>
    </source>
</evidence>
<dbReference type="RefSeq" id="WP_272736164.1">
    <property type="nucleotide sequence ID" value="NZ_CP116942.1"/>
</dbReference>
<dbReference type="PANTHER" id="PTHR43734:SF1">
    <property type="entry name" value="PHYTOENE DESATURASE"/>
    <property type="match status" value="1"/>
</dbReference>
<evidence type="ECO:0000259" key="1">
    <source>
        <dbReference type="Pfam" id="PF01593"/>
    </source>
</evidence>
<dbReference type="SUPFAM" id="SSF51905">
    <property type="entry name" value="FAD/NAD(P)-binding domain"/>
    <property type="match status" value="1"/>
</dbReference>
<name>A0AAE9YF06_9ACTN</name>
<accession>A0AAE9YF06</accession>
<organism evidence="2 3">
    <name type="scientific">Iamia majanohamensis</name>
    <dbReference type="NCBI Taxonomy" id="467976"/>
    <lineage>
        <taxon>Bacteria</taxon>
        <taxon>Bacillati</taxon>
        <taxon>Actinomycetota</taxon>
        <taxon>Acidimicrobiia</taxon>
        <taxon>Acidimicrobiales</taxon>
        <taxon>Iamiaceae</taxon>
        <taxon>Iamia</taxon>
    </lineage>
</organism>
<dbReference type="PANTHER" id="PTHR43734">
    <property type="entry name" value="PHYTOENE DESATURASE"/>
    <property type="match status" value="1"/>
</dbReference>
<dbReference type="Proteomes" id="UP001216390">
    <property type="component" value="Chromosome"/>
</dbReference>
<dbReference type="InterPro" id="IPR002937">
    <property type="entry name" value="Amino_oxidase"/>
</dbReference>
<dbReference type="InterPro" id="IPR036188">
    <property type="entry name" value="FAD/NAD-bd_sf"/>
</dbReference>
<dbReference type="EMBL" id="CP116942">
    <property type="protein sequence ID" value="WCO66641.1"/>
    <property type="molecule type" value="Genomic_DNA"/>
</dbReference>
<proteinExistence type="predicted"/>
<dbReference type="Gene3D" id="3.90.660.20">
    <property type="entry name" value="Protoporphyrinogen oxidase, mitochondrial, domain 2"/>
    <property type="match status" value="1"/>
</dbReference>
<dbReference type="Pfam" id="PF01593">
    <property type="entry name" value="Amino_oxidase"/>
    <property type="match status" value="1"/>
</dbReference>
<sequence length="440" mass="44446">MAPTELPRRPVPDAPVDVAVLGGGLAGLAAAATAARAGASVALVEPHPLGGRARADVVDGFTLNRGPRALYLDGEGAAVLDALGVPWRSGGPPRLDGGLALRAGRTHTFPTGPGSLLRTGLLSGAERLRAAALLARLSRPDRRGRDRDLVGRTVGSWLEEVAPSPALADLLAAVVRLTTYVEAPAELDAHAAVTQVRRGLGAGVRYLDGGWQSLVDALAGIVATAGGVQVASRATAVHEDDGGVEVETAEGTVRARAAVVALGSPGAAAALLGGRPEGWPTEDRPATAACLELGLRRDPAHPFLLGADEPVYLSTHAPPARLAPPGGAVVHLLRYHGPDEDQSAADQRARLRQVAAEAGIGDDDVVVARFQARMVVTAALPRAGSGGLAGRPPVAVPGRPRTALAGDWVGPAGMLADAALASGAAAGRRAAAPLARLVAP</sequence>
<reference evidence="2" key="1">
    <citation type="submission" date="2023-01" db="EMBL/GenBank/DDBJ databases">
        <title>The diversity of Class Acidimicrobiia in South China Sea sediment environments and the proposal of Iamia marina sp. nov., a novel species of the genus Iamia.</title>
        <authorList>
            <person name="He Y."/>
            <person name="Tian X."/>
        </authorList>
    </citation>
    <scope>NUCLEOTIDE SEQUENCE</scope>
    <source>
        <strain evidence="2">DSM 19957</strain>
    </source>
</reference>
<feature type="domain" description="Amine oxidase" evidence="1">
    <location>
        <begin position="25"/>
        <end position="426"/>
    </location>
</feature>
<dbReference type="GO" id="GO:0016491">
    <property type="term" value="F:oxidoreductase activity"/>
    <property type="evidence" value="ECO:0007669"/>
    <property type="project" value="InterPro"/>
</dbReference>
<dbReference type="Gene3D" id="1.10.3110.10">
    <property type="entry name" value="protoporphyrinogen ix oxidase, domain 3"/>
    <property type="match status" value="1"/>
</dbReference>
<protein>
    <submittedName>
        <fullName evidence="2">FAD-dependent oxidoreductase</fullName>
    </submittedName>
</protein>
<gene>
    <name evidence="2" type="ORF">PO878_19265</name>
</gene>